<reference evidence="2 3" key="1">
    <citation type="submission" date="2024-01" db="EMBL/GenBank/DDBJ databases">
        <title>Genome assemblies of Stephania.</title>
        <authorList>
            <person name="Yang L."/>
        </authorList>
    </citation>
    <scope>NUCLEOTIDE SEQUENCE [LARGE SCALE GENOMIC DNA]</scope>
    <source>
        <strain evidence="2">YNDBR</strain>
        <tissue evidence="2">Leaf</tissue>
    </source>
</reference>
<evidence type="ECO:0000313" key="2">
    <source>
        <dbReference type="EMBL" id="KAK9086899.1"/>
    </source>
</evidence>
<protein>
    <submittedName>
        <fullName evidence="2">Uncharacterized protein</fullName>
    </submittedName>
</protein>
<evidence type="ECO:0000313" key="3">
    <source>
        <dbReference type="Proteomes" id="UP001420932"/>
    </source>
</evidence>
<comment type="caution">
    <text evidence="2">The sequence shown here is derived from an EMBL/GenBank/DDBJ whole genome shotgun (WGS) entry which is preliminary data.</text>
</comment>
<organism evidence="2 3">
    <name type="scientific">Stephania yunnanensis</name>
    <dbReference type="NCBI Taxonomy" id="152371"/>
    <lineage>
        <taxon>Eukaryota</taxon>
        <taxon>Viridiplantae</taxon>
        <taxon>Streptophyta</taxon>
        <taxon>Embryophyta</taxon>
        <taxon>Tracheophyta</taxon>
        <taxon>Spermatophyta</taxon>
        <taxon>Magnoliopsida</taxon>
        <taxon>Ranunculales</taxon>
        <taxon>Menispermaceae</taxon>
        <taxon>Menispermoideae</taxon>
        <taxon>Cissampelideae</taxon>
        <taxon>Stephania</taxon>
    </lineage>
</organism>
<name>A0AAP0E5B3_9MAGN</name>
<feature type="signal peptide" evidence="1">
    <location>
        <begin position="1"/>
        <end position="20"/>
    </location>
</feature>
<keyword evidence="3" id="KW-1185">Reference proteome</keyword>
<keyword evidence="1" id="KW-0732">Signal</keyword>
<dbReference type="AlphaFoldDB" id="A0AAP0E5B3"/>
<gene>
    <name evidence="2" type="ORF">Syun_029293</name>
</gene>
<feature type="chain" id="PRO_5042914997" evidence="1">
    <location>
        <begin position="21"/>
        <end position="176"/>
    </location>
</feature>
<sequence length="176" mass="19625">MKHLPAASAIVLVLVVSMHALVMTTTATRLSFHHNVLNQQREERLEQCMKTCHLLPEAAAQACEEQCLKSSKEESGQQPANDWFSDLKDYGQCVGQCVYERPLHGLECSMKCAKRLIAVLEKASNFFHVPAHDVRSYYSYGFVRHVALFIDTLTSCSQTREGTLSKSSNNACSSAK</sequence>
<dbReference type="Proteomes" id="UP001420932">
    <property type="component" value="Unassembled WGS sequence"/>
</dbReference>
<dbReference type="EMBL" id="JBBNAF010000013">
    <property type="protein sequence ID" value="KAK9086899.1"/>
    <property type="molecule type" value="Genomic_DNA"/>
</dbReference>
<proteinExistence type="predicted"/>
<evidence type="ECO:0000256" key="1">
    <source>
        <dbReference type="SAM" id="SignalP"/>
    </source>
</evidence>
<accession>A0AAP0E5B3</accession>